<dbReference type="EMBL" id="CP001337">
    <property type="protein sequence ID" value="ACL26125.1"/>
    <property type="molecule type" value="Genomic_DNA"/>
</dbReference>
<organism evidence="2 3">
    <name type="scientific">Chloroflexus aggregans (strain MD-66 / DSM 9485)</name>
    <dbReference type="NCBI Taxonomy" id="326427"/>
    <lineage>
        <taxon>Bacteria</taxon>
        <taxon>Bacillati</taxon>
        <taxon>Chloroflexota</taxon>
        <taxon>Chloroflexia</taxon>
        <taxon>Chloroflexales</taxon>
        <taxon>Chloroflexineae</taxon>
        <taxon>Chloroflexaceae</taxon>
        <taxon>Chloroflexus</taxon>
    </lineage>
</organism>
<evidence type="ECO:0000313" key="2">
    <source>
        <dbReference type="EMBL" id="ACL26125.1"/>
    </source>
</evidence>
<dbReference type="HOGENOM" id="CLU_089893_2_0_0"/>
<protein>
    <submittedName>
        <fullName evidence="2">Transcriptional regulator, MarR family</fullName>
    </submittedName>
</protein>
<dbReference type="STRING" id="326427.Cagg_3267"/>
<dbReference type="PANTHER" id="PTHR33164">
    <property type="entry name" value="TRANSCRIPTIONAL REGULATOR, MARR FAMILY"/>
    <property type="match status" value="1"/>
</dbReference>
<dbReference type="Proteomes" id="UP000002508">
    <property type="component" value="Chromosome"/>
</dbReference>
<dbReference type="OrthoDB" id="2575373at2"/>
<evidence type="ECO:0000259" key="1">
    <source>
        <dbReference type="PROSITE" id="PS50995"/>
    </source>
</evidence>
<dbReference type="PROSITE" id="PS50995">
    <property type="entry name" value="HTH_MARR_2"/>
    <property type="match status" value="1"/>
</dbReference>
<dbReference type="PANTHER" id="PTHR33164:SF43">
    <property type="entry name" value="HTH-TYPE TRANSCRIPTIONAL REPRESSOR YETL"/>
    <property type="match status" value="1"/>
</dbReference>
<name>B8G871_CHLAD</name>
<proteinExistence type="predicted"/>
<dbReference type="SUPFAM" id="SSF46785">
    <property type="entry name" value="Winged helix' DNA-binding domain"/>
    <property type="match status" value="1"/>
</dbReference>
<dbReference type="InterPro" id="IPR036388">
    <property type="entry name" value="WH-like_DNA-bd_sf"/>
</dbReference>
<dbReference type="Gene3D" id="1.10.10.10">
    <property type="entry name" value="Winged helix-like DNA-binding domain superfamily/Winged helix DNA-binding domain"/>
    <property type="match status" value="1"/>
</dbReference>
<gene>
    <name evidence="2" type="ordered locus">Cagg_3267</name>
</gene>
<accession>B8G871</accession>
<dbReference type="Pfam" id="PF12802">
    <property type="entry name" value="MarR_2"/>
    <property type="match status" value="1"/>
</dbReference>
<dbReference type="SMART" id="SM00347">
    <property type="entry name" value="HTH_MARR"/>
    <property type="match status" value="1"/>
</dbReference>
<feature type="domain" description="HTH marR-type" evidence="1">
    <location>
        <begin position="13"/>
        <end position="146"/>
    </location>
</feature>
<dbReference type="eggNOG" id="COG1846">
    <property type="taxonomic scope" value="Bacteria"/>
</dbReference>
<dbReference type="InterPro" id="IPR000835">
    <property type="entry name" value="HTH_MarR-typ"/>
</dbReference>
<dbReference type="KEGG" id="cag:Cagg_3267"/>
<dbReference type="PRINTS" id="PR00598">
    <property type="entry name" value="HTHMARR"/>
</dbReference>
<dbReference type="InterPro" id="IPR039422">
    <property type="entry name" value="MarR/SlyA-like"/>
</dbReference>
<dbReference type="InterPro" id="IPR036390">
    <property type="entry name" value="WH_DNA-bd_sf"/>
</dbReference>
<dbReference type="AlphaFoldDB" id="B8G871"/>
<reference evidence="2" key="1">
    <citation type="submission" date="2008-12" db="EMBL/GenBank/DDBJ databases">
        <title>Complete sequence of Chloroflexus aggregans DSM 9485.</title>
        <authorList>
            <consortium name="US DOE Joint Genome Institute"/>
            <person name="Lucas S."/>
            <person name="Copeland A."/>
            <person name="Lapidus A."/>
            <person name="Glavina del Rio T."/>
            <person name="Dalin E."/>
            <person name="Tice H."/>
            <person name="Pitluck S."/>
            <person name="Foster B."/>
            <person name="Larimer F."/>
            <person name="Land M."/>
            <person name="Hauser L."/>
            <person name="Kyrpides N."/>
            <person name="Mikhailova N."/>
            <person name="Bryant D."/>
            <person name="Richardson P."/>
        </authorList>
    </citation>
    <scope>NUCLEOTIDE SEQUENCE</scope>
    <source>
        <strain evidence="2">DSM 9485</strain>
    </source>
</reference>
<dbReference type="GO" id="GO:0003700">
    <property type="term" value="F:DNA-binding transcription factor activity"/>
    <property type="evidence" value="ECO:0007669"/>
    <property type="project" value="InterPro"/>
</dbReference>
<evidence type="ECO:0000313" key="3">
    <source>
        <dbReference type="Proteomes" id="UP000002508"/>
    </source>
</evidence>
<dbReference type="GO" id="GO:0006950">
    <property type="term" value="P:response to stress"/>
    <property type="evidence" value="ECO:0007669"/>
    <property type="project" value="TreeGrafter"/>
</dbReference>
<keyword evidence="3" id="KW-1185">Reference proteome</keyword>
<sequence>MSPFDPTHRRTSTERSVIALYRIAHAIEVLLRRRGKAARLTTTQIDTLLFLKYARLDVRTVGGLAQRLGVSYATASMVVDGLERRGLVARHGLPNDLRLVGLRLTEKGEAQLAEIEGALDGLQAALTELTPNEQAYLDSMLQRVVRSLQQIGAVQVYEMCWGCQFFRAYAHPDNAATPHHCAFVDAPLADNETRFECPDFVPMPERR</sequence>